<feature type="transmembrane region" description="Helical" evidence="1">
    <location>
        <begin position="37"/>
        <end position="55"/>
    </location>
</feature>
<evidence type="ECO:0000313" key="3">
    <source>
        <dbReference type="Proteomes" id="UP000196118"/>
    </source>
</evidence>
<protein>
    <submittedName>
        <fullName evidence="2">Uncharacterized protein</fullName>
    </submittedName>
</protein>
<organism evidence="2 3">
    <name type="scientific">Pediococcus pentosaceus</name>
    <dbReference type="NCBI Taxonomy" id="1255"/>
    <lineage>
        <taxon>Bacteria</taxon>
        <taxon>Bacillati</taxon>
        <taxon>Bacillota</taxon>
        <taxon>Bacilli</taxon>
        <taxon>Lactobacillales</taxon>
        <taxon>Lactobacillaceae</taxon>
        <taxon>Pediococcus</taxon>
    </lineage>
</organism>
<reference evidence="2 3" key="1">
    <citation type="submission" date="2017-05" db="EMBL/GenBank/DDBJ databases">
        <title>Genome sequence of Pediococcus pentosaceus strain SRCM100892.</title>
        <authorList>
            <person name="Cho S.H."/>
        </authorList>
    </citation>
    <scope>NUCLEOTIDE SEQUENCE [LARGE SCALE GENOMIC DNA]</scope>
    <source>
        <strain evidence="2 3">SRCM100892</strain>
    </source>
</reference>
<sequence length="156" mass="17108">MGLLKKSYAPLQLLGKGLSLVKSGFVKLTAVMVANPFVALAAAVIGVSIALVALYKHNKKFRKFVNGIAKAVSNFTKKALKGIKKFFSNMKKSFSSFGKSFKKPGIIHGNQLINSFLIFLMAFTKFSNLGLKQSRNIGTRLANYSKSLEFILGFYS</sequence>
<keyword evidence="1" id="KW-1133">Transmembrane helix</keyword>
<keyword evidence="1" id="KW-0812">Transmembrane</keyword>
<keyword evidence="1" id="KW-0472">Membrane</keyword>
<evidence type="ECO:0000313" key="2">
    <source>
        <dbReference type="EMBL" id="ARW19730.1"/>
    </source>
</evidence>
<accession>A0A1Y0VNM4</accession>
<proteinExistence type="predicted"/>
<dbReference type="AlphaFoldDB" id="A0A1Y0VNM4"/>
<evidence type="ECO:0000256" key="1">
    <source>
        <dbReference type="SAM" id="Phobius"/>
    </source>
</evidence>
<gene>
    <name evidence="2" type="ORF">S100892_01157</name>
</gene>
<name>A0A1Y0VNM4_PEDPE</name>
<dbReference type="Proteomes" id="UP000196118">
    <property type="component" value="Chromosome"/>
</dbReference>
<dbReference type="EMBL" id="CP021474">
    <property type="protein sequence ID" value="ARW19730.1"/>
    <property type="molecule type" value="Genomic_DNA"/>
</dbReference>